<reference evidence="1 2" key="1">
    <citation type="submission" date="2011-10" db="EMBL/GenBank/DDBJ databases">
        <title>The Genome Sequence of Prevotella histicola F0411.</title>
        <authorList>
            <consortium name="The Broad Institute Genome Sequencing Platform"/>
            <person name="Earl A."/>
            <person name="Ward D."/>
            <person name="Feldgarden M."/>
            <person name="Gevers D."/>
            <person name="Izard J."/>
            <person name="Ganesan A."/>
            <person name="Blanton J.M."/>
            <person name="Baranova O.V."/>
            <person name="Tanner A.C."/>
            <person name="Mathney J.M.J."/>
            <person name="Dewhirst F.E."/>
            <person name="Young S.K."/>
            <person name="Zeng Q."/>
            <person name="Gargeya S."/>
            <person name="Fitzgerald M."/>
            <person name="Haas B."/>
            <person name="Abouelleil A."/>
            <person name="Alvarado L."/>
            <person name="Arachchi H.M."/>
            <person name="Berlin A."/>
            <person name="Brown A."/>
            <person name="Chapman S.B."/>
            <person name="Chen Z."/>
            <person name="Dunbar C."/>
            <person name="Freedman E."/>
            <person name="Gearin G."/>
            <person name="Gellesch M."/>
            <person name="Goldberg J."/>
            <person name="Griggs A."/>
            <person name="Gujja S."/>
            <person name="Heiman D."/>
            <person name="Howarth C."/>
            <person name="Larson L."/>
            <person name="Lui A."/>
            <person name="MacDonald P.J.P."/>
            <person name="Montmayeur A."/>
            <person name="Murphy C."/>
            <person name="Neiman D."/>
            <person name="Pearson M."/>
            <person name="Priest M."/>
            <person name="Roberts A."/>
            <person name="Saif S."/>
            <person name="Shea T."/>
            <person name="Shenoy N."/>
            <person name="Sisk P."/>
            <person name="Stolte C."/>
            <person name="Sykes S."/>
            <person name="Wortman J."/>
            <person name="Nusbaum C."/>
            <person name="Birren B."/>
        </authorList>
    </citation>
    <scope>NUCLEOTIDE SEQUENCE [LARGE SCALE GENOMIC DNA]</scope>
    <source>
        <strain evidence="1 2">F0411</strain>
    </source>
</reference>
<evidence type="ECO:0000313" key="1">
    <source>
        <dbReference type="EMBL" id="EHG15457.1"/>
    </source>
</evidence>
<gene>
    <name evidence="1" type="ORF">HMPREF9138_01909</name>
</gene>
<evidence type="ECO:0000313" key="2">
    <source>
        <dbReference type="Proteomes" id="UP000004597"/>
    </source>
</evidence>
<comment type="caution">
    <text evidence="1">The sequence shown here is derived from an EMBL/GenBank/DDBJ whole genome shotgun (WGS) entry which is preliminary data.</text>
</comment>
<dbReference type="Proteomes" id="UP000004597">
    <property type="component" value="Unassembled WGS sequence"/>
</dbReference>
<dbReference type="HOGENOM" id="CLU_3274497_0_0_10"/>
<dbReference type="EMBL" id="AFXP01000021">
    <property type="protein sequence ID" value="EHG15457.1"/>
    <property type="molecule type" value="Genomic_DNA"/>
</dbReference>
<protein>
    <submittedName>
        <fullName evidence="1">Uncharacterized protein</fullName>
    </submittedName>
</protein>
<organism evidence="1 2">
    <name type="scientific">Prevotella histicola F0411</name>
    <dbReference type="NCBI Taxonomy" id="857291"/>
    <lineage>
        <taxon>Bacteria</taxon>
        <taxon>Pseudomonadati</taxon>
        <taxon>Bacteroidota</taxon>
        <taxon>Bacteroidia</taxon>
        <taxon>Bacteroidales</taxon>
        <taxon>Prevotellaceae</taxon>
        <taxon>Prevotella</taxon>
    </lineage>
</organism>
<keyword evidence="2" id="KW-1185">Reference proteome</keyword>
<dbReference type="AlphaFoldDB" id="G6AII2"/>
<accession>G6AII2</accession>
<dbReference type="PATRIC" id="fig|857291.3.peg.1906"/>
<name>G6AII2_9BACT</name>
<proteinExistence type="predicted"/>
<sequence length="41" mass="4552">MNGAQLGVAKEPLTPPKEGGLRGFFVSVRQLHLRAYELKSR</sequence>